<protein>
    <recommendedName>
        <fullName evidence="7">RING finger protein B</fullName>
    </recommendedName>
</protein>
<dbReference type="STRING" id="101091.A0A1C7MWN1"/>
<keyword evidence="4" id="KW-0812">Transmembrane</keyword>
<feature type="compositionally biased region" description="Polar residues" evidence="3">
    <location>
        <begin position="541"/>
        <end position="557"/>
    </location>
</feature>
<dbReference type="Gene3D" id="2.120.10.80">
    <property type="entry name" value="Kelch-type beta propeller"/>
    <property type="match status" value="1"/>
</dbReference>
<evidence type="ECO:0000256" key="4">
    <source>
        <dbReference type="SAM" id="Phobius"/>
    </source>
</evidence>
<dbReference type="InParanoid" id="A0A1C7MWN1"/>
<organism evidence="5 6">
    <name type="scientific">Choanephora cucurbitarum</name>
    <dbReference type="NCBI Taxonomy" id="101091"/>
    <lineage>
        <taxon>Eukaryota</taxon>
        <taxon>Fungi</taxon>
        <taxon>Fungi incertae sedis</taxon>
        <taxon>Mucoromycota</taxon>
        <taxon>Mucoromycotina</taxon>
        <taxon>Mucoromycetes</taxon>
        <taxon>Mucorales</taxon>
        <taxon>Mucorineae</taxon>
        <taxon>Choanephoraceae</taxon>
        <taxon>Choanephoroideae</taxon>
        <taxon>Choanephora</taxon>
    </lineage>
</organism>
<dbReference type="Proteomes" id="UP000093000">
    <property type="component" value="Unassembled WGS sequence"/>
</dbReference>
<dbReference type="PANTHER" id="PTHR46093:SF3">
    <property type="entry name" value="ACYL-COA-BINDING DOMAIN-CONTAINING PROTEIN 4"/>
    <property type="match status" value="1"/>
</dbReference>
<evidence type="ECO:0000313" key="6">
    <source>
        <dbReference type="Proteomes" id="UP000093000"/>
    </source>
</evidence>
<sequence length="638" mass="71547">TGDNNEQIRNKAYLNQVAVLDTNTWQWSLPSIQGIPPSRRSYASGGLVGNNLVVAFGSGYNTYYNDINVLNLNTMSWLQSFDSSTGSGSSGLSGGAIAGISIACVVVLVIILFLLWKFQKYARWLVQRIHRDIWKPRTGEPLWAETTRIVCQIFLLFIFFIFLAFVIRQAINSPNVTQKIVKSVPEVQVPDVRFCFDGFPLYPSTDIRTPGVSCSTDTGYSCTQFVQPLNMSVFQPTFTDNLGAVSCVLFTAPKTFTLTSTSGSNNGSRLLFTMFGDQNAPQARVHVSVYPKAMDPNTVVYGLTPNEPNLMSTENILNWQTGERNDIQVNNIYTVEPFTYSALSYDLIDHQYLKDADWNYVGFLPISNSTPEVQTNFRSEAPNPNYRSGHIDLGVFAVFPGSFVTTIEREVKMYTLVNALGFVGGIFGLLIALQAWLFGYRPRSPWGVVHRWSVGNLKRSLLRGLHSKFKITESGVPLVHPVHHRFSVTNLNDLSYEDSEAQRINRVEERMQMLEMLFKAYYVDDEVFRSLDDANRVDTARNAQKSHGTSFNPNAHLNDSARFSPPPSFRNVVGTPKTEKVPDNDYHPVAKSEQPLVHPFTRQDTDASSASHIPLTHHQRPHAPPYQPSTTVQLSDED</sequence>
<keyword evidence="4" id="KW-1133">Transmembrane helix</keyword>
<dbReference type="SUPFAM" id="SSF117281">
    <property type="entry name" value="Kelch motif"/>
    <property type="match status" value="1"/>
</dbReference>
<feature type="transmembrane region" description="Helical" evidence="4">
    <location>
        <begin position="413"/>
        <end position="438"/>
    </location>
</feature>
<feature type="compositionally biased region" description="Polar residues" evidence="3">
    <location>
        <begin position="628"/>
        <end position="638"/>
    </location>
</feature>
<feature type="region of interest" description="Disordered" evidence="3">
    <location>
        <begin position="540"/>
        <end position="638"/>
    </location>
</feature>
<dbReference type="AlphaFoldDB" id="A0A1C7MWN1"/>
<evidence type="ECO:0000256" key="3">
    <source>
        <dbReference type="SAM" id="MobiDB-lite"/>
    </source>
</evidence>
<keyword evidence="1" id="KW-0880">Kelch repeat</keyword>
<accession>A0A1C7MWN1</accession>
<comment type="caution">
    <text evidence="5">The sequence shown here is derived from an EMBL/GenBank/DDBJ whole genome shotgun (WGS) entry which is preliminary data.</text>
</comment>
<keyword evidence="6" id="KW-1185">Reference proteome</keyword>
<proteinExistence type="predicted"/>
<keyword evidence="2" id="KW-0677">Repeat</keyword>
<keyword evidence="4" id="KW-0472">Membrane</keyword>
<dbReference type="OrthoDB" id="432528at2759"/>
<evidence type="ECO:0000256" key="2">
    <source>
        <dbReference type="ARBA" id="ARBA00022737"/>
    </source>
</evidence>
<dbReference type="Pfam" id="PF24681">
    <property type="entry name" value="Kelch_KLHDC2_KLHL20_DRC7"/>
    <property type="match status" value="1"/>
</dbReference>
<feature type="transmembrane region" description="Helical" evidence="4">
    <location>
        <begin position="149"/>
        <end position="167"/>
    </location>
</feature>
<evidence type="ECO:0000256" key="1">
    <source>
        <dbReference type="ARBA" id="ARBA00022441"/>
    </source>
</evidence>
<reference evidence="5 6" key="1">
    <citation type="submission" date="2016-03" db="EMBL/GenBank/DDBJ databases">
        <title>Choanephora cucurbitarum.</title>
        <authorList>
            <person name="Min B."/>
            <person name="Park H."/>
            <person name="Park J.-H."/>
            <person name="Shin H.-D."/>
            <person name="Choi I.-G."/>
        </authorList>
    </citation>
    <scope>NUCLEOTIDE SEQUENCE [LARGE SCALE GENOMIC DNA]</scope>
    <source>
        <strain evidence="5 6">KUS-F28377</strain>
    </source>
</reference>
<feature type="transmembrane region" description="Helical" evidence="4">
    <location>
        <begin position="96"/>
        <end position="116"/>
    </location>
</feature>
<feature type="compositionally biased region" description="Basic and acidic residues" evidence="3">
    <location>
        <begin position="577"/>
        <end position="590"/>
    </location>
</feature>
<dbReference type="InterPro" id="IPR015915">
    <property type="entry name" value="Kelch-typ_b-propeller"/>
</dbReference>
<name>A0A1C7MWN1_9FUNG</name>
<evidence type="ECO:0000313" key="5">
    <source>
        <dbReference type="EMBL" id="OBZ81212.1"/>
    </source>
</evidence>
<gene>
    <name evidence="5" type="ORF">A0J61_10739</name>
</gene>
<evidence type="ECO:0008006" key="7">
    <source>
        <dbReference type="Google" id="ProtNLM"/>
    </source>
</evidence>
<feature type="non-terminal residue" evidence="5">
    <location>
        <position position="1"/>
    </location>
</feature>
<dbReference type="PANTHER" id="PTHR46093">
    <property type="entry name" value="ACYL-COA-BINDING DOMAIN-CONTAINING PROTEIN 5"/>
    <property type="match status" value="1"/>
</dbReference>
<dbReference type="EMBL" id="LUGH01001357">
    <property type="protein sequence ID" value="OBZ81212.1"/>
    <property type="molecule type" value="Genomic_DNA"/>
</dbReference>